<keyword evidence="4" id="KW-0949">S-adenosyl-L-methionine</keyword>
<comment type="similarity">
    <text evidence="1">Belongs to the CFA/CMAS family.</text>
</comment>
<comment type="caution">
    <text evidence="8">The sequence shown here is derived from an EMBL/GenBank/DDBJ whole genome shotgun (WGS) entry which is preliminary data.</text>
</comment>
<dbReference type="PIRSF" id="PIRSF003085">
    <property type="entry name" value="CMAS"/>
    <property type="match status" value="1"/>
</dbReference>
<keyword evidence="2 8" id="KW-0489">Methyltransferase</keyword>
<dbReference type="InterPro" id="IPR029063">
    <property type="entry name" value="SAM-dependent_MTases_sf"/>
</dbReference>
<dbReference type="PANTHER" id="PTHR43667">
    <property type="entry name" value="CYCLOPROPANE-FATTY-ACYL-PHOSPHOLIPID SYNTHASE"/>
    <property type="match status" value="1"/>
</dbReference>
<dbReference type="AlphaFoldDB" id="A0A7W8M8K3"/>
<dbReference type="SUPFAM" id="SSF53335">
    <property type="entry name" value="S-adenosyl-L-methionine-dependent methyltransferases"/>
    <property type="match status" value="1"/>
</dbReference>
<evidence type="ECO:0000256" key="5">
    <source>
        <dbReference type="ARBA" id="ARBA00023098"/>
    </source>
</evidence>
<dbReference type="CDD" id="cd02440">
    <property type="entry name" value="AdoMet_MTases"/>
    <property type="match status" value="1"/>
</dbReference>
<dbReference type="GO" id="GO:0032259">
    <property type="term" value="P:methylation"/>
    <property type="evidence" value="ECO:0007669"/>
    <property type="project" value="UniProtKB-KW"/>
</dbReference>
<feature type="domain" description="DUF7884" evidence="7">
    <location>
        <begin position="11"/>
        <end position="82"/>
    </location>
</feature>
<keyword evidence="9" id="KW-1185">Reference proteome</keyword>
<protein>
    <submittedName>
        <fullName evidence="8">Cyclopropane-fatty-acyl-phospholipid synthase</fullName>
        <ecNumber evidence="8">2.1.1.79</ecNumber>
    </submittedName>
</protein>
<evidence type="ECO:0000259" key="7">
    <source>
        <dbReference type="Pfam" id="PF25371"/>
    </source>
</evidence>
<dbReference type="PANTHER" id="PTHR43667:SF1">
    <property type="entry name" value="CYCLOPROPANE-FATTY-ACYL-PHOSPHOLIPID SYNTHASE"/>
    <property type="match status" value="1"/>
</dbReference>
<evidence type="ECO:0000256" key="6">
    <source>
        <dbReference type="PIRSR" id="PIRSR003085-1"/>
    </source>
</evidence>
<reference evidence="8 9" key="1">
    <citation type="submission" date="2020-08" db="EMBL/GenBank/DDBJ databases">
        <title>Genomic Encyclopedia of Type Strains, Phase IV (KMG-IV): sequencing the most valuable type-strain genomes for metagenomic binning, comparative biology and taxonomic classification.</title>
        <authorList>
            <person name="Goeker M."/>
        </authorList>
    </citation>
    <scope>NUCLEOTIDE SEQUENCE [LARGE SCALE GENOMIC DNA]</scope>
    <source>
        <strain evidence="8 9">DSM 29781</strain>
    </source>
</reference>
<dbReference type="InterPro" id="IPR050723">
    <property type="entry name" value="CFA/CMAS"/>
</dbReference>
<evidence type="ECO:0000313" key="8">
    <source>
        <dbReference type="EMBL" id="MBB5271109.1"/>
    </source>
</evidence>
<dbReference type="GO" id="GO:0008610">
    <property type="term" value="P:lipid biosynthetic process"/>
    <property type="evidence" value="ECO:0007669"/>
    <property type="project" value="InterPro"/>
</dbReference>
<dbReference type="Proteomes" id="UP000532440">
    <property type="component" value="Unassembled WGS sequence"/>
</dbReference>
<evidence type="ECO:0000313" key="9">
    <source>
        <dbReference type="Proteomes" id="UP000532440"/>
    </source>
</evidence>
<sequence length="404" mass="45206">MLERQVAGYLERLRQRQPLPLAVTLWNGATVPLNDAPRVSVRLNNPQAARHFLKPSLDSLGEAFVEGLIDVEGPIRSVVEVAEGLARHHSAGDSRGLLPDWLSRHTRKSDRKAIEYHYDVSNEFYSLWLDPQMVYSCAYFRSGDEDLATAQTQKLEHICRKLMLEPGQTLLDIGCGWGALAIHAARNHGVRVVGVTLSTNQFELASERVRAAGLDGQVEIRLQDYRDIPGDGVFERISSVGMFEHVGLKNLRGYFDVVHRLLTPGGVALNHGITSADAESRSVGMGAGEFIDRYVFPDGELPHVSLAIRELSAAGLELTDAESLRRHYAQTLWFWSDAFEANLARLTGMAGERRARIWRLYLAGCAHAFAHNWVNIYQLLAVRPRQEEKGAVSPLPLSRDYMYR</sequence>
<proteinExistence type="inferred from homology"/>
<keyword evidence="5" id="KW-0443">Lipid metabolism</keyword>
<dbReference type="InterPro" id="IPR057206">
    <property type="entry name" value="DUF7884"/>
</dbReference>
<dbReference type="EMBL" id="JACHGB010000002">
    <property type="protein sequence ID" value="MBB5271109.1"/>
    <property type="molecule type" value="Genomic_DNA"/>
</dbReference>
<organism evidence="8 9">
    <name type="scientific">Quisquiliibacterium transsilvanicum</name>
    <dbReference type="NCBI Taxonomy" id="1549638"/>
    <lineage>
        <taxon>Bacteria</taxon>
        <taxon>Pseudomonadati</taxon>
        <taxon>Pseudomonadota</taxon>
        <taxon>Betaproteobacteria</taxon>
        <taxon>Burkholderiales</taxon>
        <taxon>Burkholderiaceae</taxon>
        <taxon>Quisquiliibacterium</taxon>
    </lineage>
</organism>
<accession>A0A7W8M8K3</accession>
<dbReference type="Pfam" id="PF02353">
    <property type="entry name" value="CMAS"/>
    <property type="match status" value="1"/>
</dbReference>
<evidence type="ECO:0000256" key="3">
    <source>
        <dbReference type="ARBA" id="ARBA00022679"/>
    </source>
</evidence>
<keyword evidence="3 8" id="KW-0808">Transferase</keyword>
<dbReference type="InterPro" id="IPR003333">
    <property type="entry name" value="CMAS"/>
</dbReference>
<dbReference type="Gene3D" id="3.40.50.150">
    <property type="entry name" value="Vaccinia Virus protein VP39"/>
    <property type="match status" value="1"/>
</dbReference>
<gene>
    <name evidence="8" type="ORF">HNQ70_001113</name>
</gene>
<evidence type="ECO:0000256" key="2">
    <source>
        <dbReference type="ARBA" id="ARBA00022603"/>
    </source>
</evidence>
<feature type="active site" evidence="6">
    <location>
        <position position="365"/>
    </location>
</feature>
<dbReference type="RefSeq" id="WP_183965093.1">
    <property type="nucleotide sequence ID" value="NZ_BAABEW010000017.1"/>
</dbReference>
<dbReference type="GO" id="GO:0008825">
    <property type="term" value="F:cyclopropane-fatty-acyl-phospholipid synthase activity"/>
    <property type="evidence" value="ECO:0007669"/>
    <property type="project" value="UniProtKB-EC"/>
</dbReference>
<evidence type="ECO:0000256" key="4">
    <source>
        <dbReference type="ARBA" id="ARBA00022691"/>
    </source>
</evidence>
<evidence type="ECO:0000256" key="1">
    <source>
        <dbReference type="ARBA" id="ARBA00010815"/>
    </source>
</evidence>
<name>A0A7W8M8K3_9BURK</name>
<dbReference type="Pfam" id="PF25371">
    <property type="entry name" value="DUF7884"/>
    <property type="match status" value="1"/>
</dbReference>
<dbReference type="EC" id="2.1.1.79" evidence="8"/>